<feature type="domain" description="ABC transporter" evidence="7">
    <location>
        <begin position="113"/>
        <end position="192"/>
    </location>
</feature>
<keyword evidence="5" id="KW-1278">Translocase</keyword>
<name>X1RPK0_9ZZZZ</name>
<keyword evidence="4" id="KW-0067">ATP-binding</keyword>
<evidence type="ECO:0000256" key="2">
    <source>
        <dbReference type="ARBA" id="ARBA00022475"/>
    </source>
</evidence>
<feature type="non-terminal residue" evidence="8">
    <location>
        <position position="1"/>
    </location>
</feature>
<dbReference type="Gene3D" id="3.40.50.300">
    <property type="entry name" value="P-loop containing nucleotide triphosphate hydrolases"/>
    <property type="match status" value="2"/>
</dbReference>
<keyword evidence="2" id="KW-1003">Cell membrane</keyword>
<accession>X1RPK0</accession>
<protein>
    <recommendedName>
        <fullName evidence="7">ABC transporter domain-containing protein</fullName>
    </recommendedName>
</protein>
<dbReference type="AlphaFoldDB" id="X1RPK0"/>
<feature type="non-terminal residue" evidence="8">
    <location>
        <position position="208"/>
    </location>
</feature>
<evidence type="ECO:0000256" key="1">
    <source>
        <dbReference type="ARBA" id="ARBA00022448"/>
    </source>
</evidence>
<reference evidence="8" key="1">
    <citation type="journal article" date="2014" name="Front. Microbiol.">
        <title>High frequency of phylogenetically diverse reductive dehalogenase-homologous genes in deep subseafloor sedimentary metagenomes.</title>
        <authorList>
            <person name="Kawai M."/>
            <person name="Futagami T."/>
            <person name="Toyoda A."/>
            <person name="Takaki Y."/>
            <person name="Nishi S."/>
            <person name="Hori S."/>
            <person name="Arai W."/>
            <person name="Tsubouchi T."/>
            <person name="Morono Y."/>
            <person name="Uchiyama I."/>
            <person name="Ito T."/>
            <person name="Fujiyama A."/>
            <person name="Inagaki F."/>
            <person name="Takami H."/>
        </authorList>
    </citation>
    <scope>NUCLEOTIDE SEQUENCE</scope>
    <source>
        <strain evidence="8">Expedition CK06-06</strain>
    </source>
</reference>
<dbReference type="PANTHER" id="PTHR43790">
    <property type="entry name" value="CARBOHYDRATE TRANSPORT ATP-BINDING PROTEIN MG119-RELATED"/>
    <property type="match status" value="1"/>
</dbReference>
<evidence type="ECO:0000256" key="6">
    <source>
        <dbReference type="ARBA" id="ARBA00023136"/>
    </source>
</evidence>
<keyword evidence="1" id="KW-0813">Transport</keyword>
<keyword evidence="6" id="KW-0472">Membrane</keyword>
<keyword evidence="3" id="KW-0547">Nucleotide-binding</keyword>
<dbReference type="PANTHER" id="PTHR43790:SF3">
    <property type="entry name" value="D-ALLOSE IMPORT ATP-BINDING PROTEIN ALSA-RELATED"/>
    <property type="match status" value="1"/>
</dbReference>
<dbReference type="EMBL" id="BARW01012297">
    <property type="protein sequence ID" value="GAI82667.1"/>
    <property type="molecule type" value="Genomic_DNA"/>
</dbReference>
<dbReference type="InterPro" id="IPR050107">
    <property type="entry name" value="ABC_carbohydrate_import_ATPase"/>
</dbReference>
<evidence type="ECO:0000256" key="4">
    <source>
        <dbReference type="ARBA" id="ARBA00022840"/>
    </source>
</evidence>
<evidence type="ECO:0000313" key="8">
    <source>
        <dbReference type="EMBL" id="GAI82667.1"/>
    </source>
</evidence>
<proteinExistence type="predicted"/>
<sequence length="208" mass="23419">INRTISFTSTSSLTFEETNKLFDNLHKIKKDGTTIIFISHRLEEVFEIADRISVLRDGKYIGTWGRNDVEVNDIVRLMVGREIPKMLLYEKKIALPSDKIVLEVKTLSRGKFFKNVSFKLYRGEILGIYGLQGAGRTELVETVFGLAKASEGEIYIFGEKVDVLNPNEAIKHGLAMVPEDRRRTGILTSLDVKDNIGVVKIPEVVSFG</sequence>
<evidence type="ECO:0000259" key="7">
    <source>
        <dbReference type="Pfam" id="PF00005"/>
    </source>
</evidence>
<dbReference type="GO" id="GO:0016887">
    <property type="term" value="F:ATP hydrolysis activity"/>
    <property type="evidence" value="ECO:0007669"/>
    <property type="project" value="InterPro"/>
</dbReference>
<dbReference type="Pfam" id="PF00005">
    <property type="entry name" value="ABC_tran"/>
    <property type="match status" value="1"/>
</dbReference>
<comment type="caution">
    <text evidence="8">The sequence shown here is derived from an EMBL/GenBank/DDBJ whole genome shotgun (WGS) entry which is preliminary data.</text>
</comment>
<dbReference type="InterPro" id="IPR003439">
    <property type="entry name" value="ABC_transporter-like_ATP-bd"/>
</dbReference>
<dbReference type="GO" id="GO:0005524">
    <property type="term" value="F:ATP binding"/>
    <property type="evidence" value="ECO:0007669"/>
    <property type="project" value="UniProtKB-KW"/>
</dbReference>
<dbReference type="InterPro" id="IPR027417">
    <property type="entry name" value="P-loop_NTPase"/>
</dbReference>
<dbReference type="SUPFAM" id="SSF52540">
    <property type="entry name" value="P-loop containing nucleoside triphosphate hydrolases"/>
    <property type="match status" value="2"/>
</dbReference>
<gene>
    <name evidence="8" type="ORF">S12H4_23245</name>
</gene>
<organism evidence="8">
    <name type="scientific">marine sediment metagenome</name>
    <dbReference type="NCBI Taxonomy" id="412755"/>
    <lineage>
        <taxon>unclassified sequences</taxon>
        <taxon>metagenomes</taxon>
        <taxon>ecological metagenomes</taxon>
    </lineage>
</organism>
<evidence type="ECO:0000256" key="3">
    <source>
        <dbReference type="ARBA" id="ARBA00022741"/>
    </source>
</evidence>
<evidence type="ECO:0000256" key="5">
    <source>
        <dbReference type="ARBA" id="ARBA00022967"/>
    </source>
</evidence>